<dbReference type="InterPro" id="IPR037445">
    <property type="entry name" value="MAGE"/>
</dbReference>
<reference evidence="3 4" key="1">
    <citation type="submission" date="2024-08" db="EMBL/GenBank/DDBJ databases">
        <title>The draft genome of Apodemus speciosus.</title>
        <authorList>
            <person name="Nabeshima K."/>
            <person name="Suzuki S."/>
            <person name="Onuma M."/>
        </authorList>
    </citation>
    <scope>NUCLEOTIDE SEQUENCE [LARGE SCALE GENOMIC DNA]</scope>
    <source>
        <strain evidence="3">IB14-021</strain>
    </source>
</reference>
<protein>
    <submittedName>
        <fullName evidence="3">Melanoma-associated antigen B4</fullName>
    </submittedName>
</protein>
<name>A0ABQ0FUN3_APOSI</name>
<dbReference type="PROSITE" id="PS50838">
    <property type="entry name" value="MAGE"/>
    <property type="match status" value="1"/>
</dbReference>
<keyword evidence="4" id="KW-1185">Reference proteome</keyword>
<dbReference type="Proteomes" id="UP001623349">
    <property type="component" value="Unassembled WGS sequence"/>
</dbReference>
<feature type="region of interest" description="Disordered" evidence="1">
    <location>
        <begin position="57"/>
        <end position="84"/>
    </location>
</feature>
<evidence type="ECO:0000256" key="1">
    <source>
        <dbReference type="SAM" id="MobiDB-lite"/>
    </source>
</evidence>
<accession>A0ABQ0FUN3</accession>
<feature type="compositionally biased region" description="Basic residues" evidence="1">
    <location>
        <begin position="58"/>
        <end position="70"/>
    </location>
</feature>
<organism evidence="3 4">
    <name type="scientific">Apodemus speciosus</name>
    <name type="common">Large Japanese field mouse</name>
    <dbReference type="NCBI Taxonomy" id="105296"/>
    <lineage>
        <taxon>Eukaryota</taxon>
        <taxon>Metazoa</taxon>
        <taxon>Chordata</taxon>
        <taxon>Craniata</taxon>
        <taxon>Vertebrata</taxon>
        <taxon>Euteleostomi</taxon>
        <taxon>Mammalia</taxon>
        <taxon>Eutheria</taxon>
        <taxon>Euarchontoglires</taxon>
        <taxon>Glires</taxon>
        <taxon>Rodentia</taxon>
        <taxon>Myomorpha</taxon>
        <taxon>Muroidea</taxon>
        <taxon>Muridae</taxon>
        <taxon>Murinae</taxon>
        <taxon>Apodemus</taxon>
    </lineage>
</organism>
<feature type="compositionally biased region" description="Basic and acidic residues" evidence="1">
    <location>
        <begin position="357"/>
        <end position="369"/>
    </location>
</feature>
<feature type="region of interest" description="Disordered" evidence="1">
    <location>
        <begin position="138"/>
        <end position="162"/>
    </location>
</feature>
<dbReference type="SMART" id="SM01373">
    <property type="entry name" value="MAGE"/>
    <property type="match status" value="1"/>
</dbReference>
<gene>
    <name evidence="3" type="ORF">APTSU1_001818600</name>
</gene>
<dbReference type="Pfam" id="PF12440">
    <property type="entry name" value="MAGE_N"/>
    <property type="match status" value="1"/>
</dbReference>
<evidence type="ECO:0000313" key="3">
    <source>
        <dbReference type="EMBL" id="GAB1302945.1"/>
    </source>
</evidence>
<feature type="region of interest" description="Disordered" evidence="1">
    <location>
        <begin position="354"/>
        <end position="399"/>
    </location>
</feature>
<comment type="caution">
    <text evidence="3">The sequence shown here is derived from an EMBL/GenBank/DDBJ whole genome shotgun (WGS) entry which is preliminary data.</text>
</comment>
<evidence type="ECO:0000313" key="4">
    <source>
        <dbReference type="Proteomes" id="UP001623349"/>
    </source>
</evidence>
<sequence length="399" mass="44538">MKGINWVLGALGRGAAYPPIERLLASPKGVFGQGIQVTRSAVCSCLLSQTISIMPRGQKSKARAREKRRQTKTESQELEGTEVMAQEKKESFSFSAQASGDAMPSTSTETLAKLLQGMPCTTTFSICIACKRTDTSTKSRRKKNVSSSMAQQSKKSPQQDILTRKSGMLMEYMLSKYKQKEPLMREEMLNVVTKSFKEYFPEILKKASNRMDLVFGLELKEIQPKGRAYALVSKLDFQDDGSESSELGVPNRGILIPLLSVIYLNGYCAPEKEVWNFLNMLGVYDGVPHLIFGDARKLITEDLVQEKYLEYCQVPGSEPVCYQFLWGPKAYAKTSQVKVMEFLAHINETDSATYQSNREEVLKEKERAQAEGAAEESTKSKAKRHSKAKSSLPTPASEI</sequence>
<feature type="domain" description="MAGE" evidence="2">
    <location>
        <begin position="162"/>
        <end position="361"/>
    </location>
</feature>
<dbReference type="Gene3D" id="1.10.10.1200">
    <property type="entry name" value="MAGE homology domain, winged helix WH1 motif"/>
    <property type="match status" value="1"/>
</dbReference>
<evidence type="ECO:0000259" key="2">
    <source>
        <dbReference type="PROSITE" id="PS50838"/>
    </source>
</evidence>
<dbReference type="InterPro" id="IPR002190">
    <property type="entry name" value="MHD_dom"/>
</dbReference>
<proteinExistence type="predicted"/>
<dbReference type="InterPro" id="IPR041898">
    <property type="entry name" value="MAGE_WH1"/>
</dbReference>
<dbReference type="EMBL" id="BAAFST010000020">
    <property type="protein sequence ID" value="GAB1302945.1"/>
    <property type="molecule type" value="Genomic_DNA"/>
</dbReference>
<dbReference type="PANTHER" id="PTHR11736:SF164">
    <property type="entry name" value="MELANOMA-ASSOCIATED ANTIGEN B1"/>
    <property type="match status" value="1"/>
</dbReference>
<dbReference type="InterPro" id="IPR041899">
    <property type="entry name" value="MAGE_WH2"/>
</dbReference>
<dbReference type="SMART" id="SM01392">
    <property type="entry name" value="MAGE_N"/>
    <property type="match status" value="1"/>
</dbReference>
<feature type="compositionally biased region" description="Polar residues" evidence="1">
    <location>
        <begin position="145"/>
        <end position="161"/>
    </location>
</feature>
<dbReference type="InterPro" id="IPR021072">
    <property type="entry name" value="MAGE_N"/>
</dbReference>
<dbReference type="Pfam" id="PF01454">
    <property type="entry name" value="MAGE"/>
    <property type="match status" value="1"/>
</dbReference>
<dbReference type="PANTHER" id="PTHR11736">
    <property type="entry name" value="MELANOMA-ASSOCIATED ANTIGEN MAGE ANTIGEN"/>
    <property type="match status" value="1"/>
</dbReference>
<dbReference type="Gene3D" id="1.10.10.1210">
    <property type="entry name" value="MAGE homology domain, winged helix WH2 motif"/>
    <property type="match status" value="1"/>
</dbReference>